<gene>
    <name evidence="16" type="ORF">KI387_008188</name>
</gene>
<dbReference type="CDD" id="cd18038">
    <property type="entry name" value="DEXXQc_Helz-like"/>
    <property type="match status" value="1"/>
</dbReference>
<dbReference type="InterPro" id="IPR027417">
    <property type="entry name" value="P-loop_NTPase"/>
</dbReference>
<comment type="caution">
    <text evidence="16">The sequence shown here is derived from an EMBL/GenBank/DDBJ whole genome shotgun (WGS) entry which is preliminary data.</text>
</comment>
<dbReference type="CDD" id="cd18808">
    <property type="entry name" value="SF1_C_Upf1"/>
    <property type="match status" value="1"/>
</dbReference>
<dbReference type="FunFam" id="3.40.50.300:FF:000608">
    <property type="entry name" value="Mov10 RISC complex RNA helicase"/>
    <property type="match status" value="1"/>
</dbReference>
<dbReference type="InterPro" id="IPR026122">
    <property type="entry name" value="MOV-10/SDE3_DEXXQ/H-box"/>
</dbReference>
<dbReference type="Pfam" id="PF13087">
    <property type="entry name" value="AAA_12"/>
    <property type="match status" value="1"/>
</dbReference>
<comment type="similarity">
    <text evidence="2">Belongs to the DNA2/NAM7 helicase family. SDE3 subfamily.</text>
</comment>
<feature type="region of interest" description="Disordered" evidence="12">
    <location>
        <begin position="443"/>
        <end position="518"/>
    </location>
</feature>
<keyword evidence="8" id="KW-0067">ATP-binding</keyword>
<keyword evidence="17" id="KW-1185">Reference proteome</keyword>
<keyword evidence="7" id="KW-0347">Helicase</keyword>
<evidence type="ECO:0000313" key="17">
    <source>
        <dbReference type="Proteomes" id="UP000824469"/>
    </source>
</evidence>
<feature type="compositionally biased region" description="Basic and acidic residues" evidence="12">
    <location>
        <begin position="1"/>
        <end position="11"/>
    </location>
</feature>
<comment type="subcellular location">
    <subcellularLocation>
        <location evidence="1">Cytoplasm</location>
        <location evidence="1">Cytoplasmic ribonucleoprotein granule</location>
    </subcellularLocation>
</comment>
<protein>
    <recommendedName>
        <fullName evidence="3">RNA helicase</fullName>
        <ecNumber evidence="3">3.6.4.13</ecNumber>
    </recommendedName>
</protein>
<feature type="compositionally biased region" description="Basic and acidic residues" evidence="12">
    <location>
        <begin position="28"/>
        <end position="45"/>
    </location>
</feature>
<evidence type="ECO:0000256" key="5">
    <source>
        <dbReference type="ARBA" id="ARBA00022741"/>
    </source>
</evidence>
<dbReference type="GO" id="GO:0036464">
    <property type="term" value="C:cytoplasmic ribonucleoprotein granule"/>
    <property type="evidence" value="ECO:0007669"/>
    <property type="project" value="UniProtKB-SubCell"/>
</dbReference>
<evidence type="ECO:0000259" key="13">
    <source>
        <dbReference type="Pfam" id="PF13086"/>
    </source>
</evidence>
<dbReference type="Pfam" id="PF13086">
    <property type="entry name" value="AAA_11"/>
    <property type="match status" value="2"/>
</dbReference>
<evidence type="ECO:0000256" key="4">
    <source>
        <dbReference type="ARBA" id="ARBA00022490"/>
    </source>
</evidence>
<dbReference type="InterPro" id="IPR049080">
    <property type="entry name" value="MOV-10-like_beta-barrel"/>
</dbReference>
<feature type="domain" description="DNA2/NAM7 helicase-like C-terminal" evidence="14">
    <location>
        <begin position="1198"/>
        <end position="1405"/>
    </location>
</feature>
<feature type="region of interest" description="Disordered" evidence="12">
    <location>
        <begin position="122"/>
        <end position="227"/>
    </location>
</feature>
<dbReference type="InterPro" id="IPR041677">
    <property type="entry name" value="DNA2/NAM7_AAA_11"/>
</dbReference>
<dbReference type="Proteomes" id="UP000824469">
    <property type="component" value="Unassembled WGS sequence"/>
</dbReference>
<accession>A0AA38CX21</accession>
<dbReference type="InterPro" id="IPR041679">
    <property type="entry name" value="DNA2/NAM7-like_C"/>
</dbReference>
<dbReference type="Gene3D" id="3.40.50.300">
    <property type="entry name" value="P-loop containing nucleotide triphosphate hydrolases"/>
    <property type="match status" value="2"/>
</dbReference>
<feature type="compositionally biased region" description="Basic and acidic residues" evidence="12">
    <location>
        <begin position="545"/>
        <end position="568"/>
    </location>
</feature>
<keyword evidence="6" id="KW-0378">Hydrolase</keyword>
<feature type="domain" description="DNA2/NAM7 helicase helicase" evidence="13">
    <location>
        <begin position="1005"/>
        <end position="1075"/>
    </location>
</feature>
<sequence length="1476" mass="163075">MKSNMEPEKNSKSCMVRNIHPKARRTAARKEMGKKLSDNEGSSQDHDEVIVWCGNKDVSGMVPSLSGCSGPDGSWADNWIDIPSPAVKFHDLAPSRYVSVSELENLRELECRSNIFCSKQHKQGVSNKPFKNKNDQGGSGDKGIVGKNEQRGSGDKGSVGGALGKNGIIQTGIQHEGSDKNQQKQSGNSGASKAKNGKKRDDEKPKVKGPFHGNAEAVGGKMEKHRDGKEILASKQESAMLLNEPLLDIHGISLSFNHNSMGSSQCKKVSDVAKKSDGMSQQRVEIEILTATEEEVSHQRKVNGGHTVNNGIVDHKLQWRAKISPETLQTLSNGVHTCSKLECPPLEGLPVMKGITVSPNHGTESFENAKEIGGKGYQYTKHGIVESLSEELGEGDISVSHHCVKVQDSLPPKYVPFKKLQNLKESETSKDCGTKSCIPKQHAHTVFDKPERNKDNASDENEQRHGGNLRVGGRALDKNKMRQAWSSGIEDGAPDKDNQIKSGNLGVSKGQTGKSGQKYETVGMNGKVSAKGPLYGTAEMGSGKVECHGVRKEREASKQGHKNEDKRPQFKGPSSFKGTTGRLNQDTECFENAKNVGGTGNGRHCFLGSGTGVEGKVHMKHLENQNVASEEIEEGGICVSNPFPFENGRPQSLKKGGRLTDVIIITNNGKKSVKLYTVKLCRSRPNNSFDLSLTENPVQSIQSEGRSCPFSVDNLEGKIKSMKISQLDTDSISSVGGPWLIEPTHCLSIDLSCVVNDIGLHRSSILFEFQDQKIKQNVTLLAEDDVSAQLAPQEPYSKLRKRKSRSFRRIVRGVPPPVPSFTNILNAYPIPPDLKKIDDKNLPEVLKEGLSLETYSNYFSTLLYLEELKMQEDMSAYDMHDVTMSSSGEYLVLKVPGLSEKRPSLIYRDKIYVTDPIKKDNGYQGYIHRIEANEIYVKFDKSFHNNFFPNLRYDVHFSFSRINFRRCHHAVKAAGRIDENFLFPSDPSARVIPKIVSKNDPFNRHLNTEQLSAVYQIINCYGSPPYLVYGPPGTGKTATLVEAMLQILKSSSKACILACAPSNVASDLLAERLLGPIQKEDIFRLNAFSRPYQDVPLHILPCCSYRDSMFCCPPVEDLIKYRVIVSTYLSAAILDARAVPQGHFTHIFLDESGQGTEPETMVPIANLANAETTVVLAGDPQQLGPIIHSHIGEKIGLGKSYFERLSDLHLYSPDGDNKQFVTKLVRNYRSHPAILELPSRLFYGSELIACAGNGNQKLHCAWDELPNKMFPVVFVGVEGIDEREGRSPSWFNSIEISKVLEIIKKLKADKRNSVTGKDIGVITPYHQQAVKLRKAFAANNLSDLKVGSVEQFQGDEKRVIIISTVRSSYENEDFDLKFNLGFIGNPKRFNVAVTRAKSLLIVVGNPYILSKDTYWNELLQYCVSHKSYLGCLLPPKNNGDEFISVDEFPSGECSVDSGTTGPMPIMFTSQDMERSN</sequence>
<dbReference type="GO" id="GO:0016787">
    <property type="term" value="F:hydrolase activity"/>
    <property type="evidence" value="ECO:0007669"/>
    <property type="project" value="UniProtKB-KW"/>
</dbReference>
<dbReference type="GO" id="GO:0032574">
    <property type="term" value="F:5'-3' RNA helicase activity"/>
    <property type="evidence" value="ECO:0007669"/>
    <property type="project" value="InterPro"/>
</dbReference>
<evidence type="ECO:0000256" key="3">
    <source>
        <dbReference type="ARBA" id="ARBA00012552"/>
    </source>
</evidence>
<comment type="catalytic activity">
    <reaction evidence="11">
        <text>ATP + H2O = ADP + phosphate + H(+)</text>
        <dbReference type="Rhea" id="RHEA:13065"/>
        <dbReference type="ChEBI" id="CHEBI:15377"/>
        <dbReference type="ChEBI" id="CHEBI:15378"/>
        <dbReference type="ChEBI" id="CHEBI:30616"/>
        <dbReference type="ChEBI" id="CHEBI:43474"/>
        <dbReference type="ChEBI" id="CHEBI:456216"/>
        <dbReference type="EC" id="3.6.4.13"/>
    </reaction>
</comment>
<feature type="region of interest" description="Disordered" evidence="12">
    <location>
        <begin position="1"/>
        <end position="45"/>
    </location>
</feature>
<feature type="compositionally biased region" description="Basic and acidic residues" evidence="12">
    <location>
        <begin position="445"/>
        <end position="465"/>
    </location>
</feature>
<dbReference type="GO" id="GO:0005524">
    <property type="term" value="F:ATP binding"/>
    <property type="evidence" value="ECO:0007669"/>
    <property type="project" value="UniProtKB-KW"/>
</dbReference>
<dbReference type="GO" id="GO:0003723">
    <property type="term" value="F:RNA binding"/>
    <property type="evidence" value="ECO:0007669"/>
    <property type="project" value="UniProtKB-KW"/>
</dbReference>
<reference evidence="16 17" key="1">
    <citation type="journal article" date="2021" name="Nat. Plants">
        <title>The Taxus genome provides insights into paclitaxel biosynthesis.</title>
        <authorList>
            <person name="Xiong X."/>
            <person name="Gou J."/>
            <person name="Liao Q."/>
            <person name="Li Y."/>
            <person name="Zhou Q."/>
            <person name="Bi G."/>
            <person name="Li C."/>
            <person name="Du R."/>
            <person name="Wang X."/>
            <person name="Sun T."/>
            <person name="Guo L."/>
            <person name="Liang H."/>
            <person name="Lu P."/>
            <person name="Wu Y."/>
            <person name="Zhang Z."/>
            <person name="Ro D.K."/>
            <person name="Shang Y."/>
            <person name="Huang S."/>
            <person name="Yan J."/>
        </authorList>
    </citation>
    <scope>NUCLEOTIDE SEQUENCE [LARGE SCALE GENOMIC DNA]</scope>
    <source>
        <strain evidence="16">Ta-2019</strain>
    </source>
</reference>
<feature type="domain" description="Helicase MOV-10-like beta-barrel" evidence="15">
    <location>
        <begin position="877"/>
        <end position="957"/>
    </location>
</feature>
<keyword evidence="4" id="KW-0963">Cytoplasm</keyword>
<name>A0AA38CX21_TAXCH</name>
<proteinExistence type="inferred from homology"/>
<keyword evidence="10" id="KW-0943">RNA-mediated gene silencing</keyword>
<dbReference type="PANTHER" id="PTHR45418:SF1">
    <property type="entry name" value="CANCER_TESTIS ANTIGEN 55"/>
    <property type="match status" value="1"/>
</dbReference>
<dbReference type="GO" id="GO:0031047">
    <property type="term" value="P:regulatory ncRNA-mediated gene silencing"/>
    <property type="evidence" value="ECO:0007669"/>
    <property type="project" value="UniProtKB-KW"/>
</dbReference>
<evidence type="ECO:0000313" key="16">
    <source>
        <dbReference type="EMBL" id="KAH9303784.1"/>
    </source>
</evidence>
<evidence type="ECO:0000256" key="11">
    <source>
        <dbReference type="ARBA" id="ARBA00047984"/>
    </source>
</evidence>
<feature type="non-terminal residue" evidence="16">
    <location>
        <position position="1476"/>
    </location>
</feature>
<feature type="domain" description="DNA2/NAM7 helicase helicase" evidence="13">
    <location>
        <begin position="1121"/>
        <end position="1189"/>
    </location>
</feature>
<evidence type="ECO:0000259" key="14">
    <source>
        <dbReference type="Pfam" id="PF13087"/>
    </source>
</evidence>
<evidence type="ECO:0000256" key="9">
    <source>
        <dbReference type="ARBA" id="ARBA00022884"/>
    </source>
</evidence>
<dbReference type="PANTHER" id="PTHR45418">
    <property type="entry name" value="CANCER/TESTIS ANTIGEN 55"/>
    <property type="match status" value="1"/>
</dbReference>
<evidence type="ECO:0000256" key="10">
    <source>
        <dbReference type="ARBA" id="ARBA00023158"/>
    </source>
</evidence>
<evidence type="ECO:0000256" key="12">
    <source>
        <dbReference type="SAM" id="MobiDB-lite"/>
    </source>
</evidence>
<evidence type="ECO:0000256" key="1">
    <source>
        <dbReference type="ARBA" id="ARBA00004331"/>
    </source>
</evidence>
<dbReference type="EC" id="3.6.4.13" evidence="3"/>
<evidence type="ECO:0000256" key="7">
    <source>
        <dbReference type="ARBA" id="ARBA00022806"/>
    </source>
</evidence>
<evidence type="ECO:0000256" key="2">
    <source>
        <dbReference type="ARBA" id="ARBA00005601"/>
    </source>
</evidence>
<dbReference type="SUPFAM" id="SSF52540">
    <property type="entry name" value="P-loop containing nucleoside triphosphate hydrolases"/>
    <property type="match status" value="1"/>
</dbReference>
<feature type="compositionally biased region" description="Gly residues" evidence="12">
    <location>
        <begin position="155"/>
        <end position="164"/>
    </location>
</feature>
<keyword evidence="5" id="KW-0547">Nucleotide-binding</keyword>
<evidence type="ECO:0000256" key="6">
    <source>
        <dbReference type="ARBA" id="ARBA00022801"/>
    </source>
</evidence>
<dbReference type="EMBL" id="JAHRHJ020000008">
    <property type="protein sequence ID" value="KAH9303784.1"/>
    <property type="molecule type" value="Genomic_DNA"/>
</dbReference>
<evidence type="ECO:0000259" key="15">
    <source>
        <dbReference type="Pfam" id="PF21634"/>
    </source>
</evidence>
<dbReference type="Pfam" id="PF21634">
    <property type="entry name" value="MOV-10_beta-barrel"/>
    <property type="match status" value="1"/>
</dbReference>
<keyword evidence="9" id="KW-0694">RNA-binding</keyword>
<dbReference type="InterPro" id="IPR047187">
    <property type="entry name" value="SF1_C_Upf1"/>
</dbReference>
<evidence type="ECO:0000256" key="8">
    <source>
        <dbReference type="ARBA" id="ARBA00022840"/>
    </source>
</evidence>
<feature type="region of interest" description="Disordered" evidence="12">
    <location>
        <begin position="544"/>
        <end position="583"/>
    </location>
</feature>
<organism evidence="16 17">
    <name type="scientific">Taxus chinensis</name>
    <name type="common">Chinese yew</name>
    <name type="synonym">Taxus wallichiana var. chinensis</name>
    <dbReference type="NCBI Taxonomy" id="29808"/>
    <lineage>
        <taxon>Eukaryota</taxon>
        <taxon>Viridiplantae</taxon>
        <taxon>Streptophyta</taxon>
        <taxon>Embryophyta</taxon>
        <taxon>Tracheophyta</taxon>
        <taxon>Spermatophyta</taxon>
        <taxon>Pinopsida</taxon>
        <taxon>Pinidae</taxon>
        <taxon>Conifers II</taxon>
        <taxon>Cupressales</taxon>
        <taxon>Taxaceae</taxon>
        <taxon>Taxus</taxon>
    </lineage>
</organism>